<sequence length="812" mass="92979">MLMKTACPTEVAVGEVLKERYGDHIYIVLKTGRNSRWTHLIDIEHRAESAAHRRALPFKLKTDELLLRLSTNCAREVALEKLPKLPTNVSARRCMLPFVLSRRSERYKEIARDPTQSKGWQRIVGLLTFDQPRKEEGKQPEPSIYGDTFEALLHKETRRKRILRYCEVSGISEDTVYRTFRRYCQQGMTPAAAADDYDRSGGRDEQRDWKRRPGRDPKRRKLGASARNQEVRRLLELAADYYFAFQYSKGKRSQKTLKQAVSWIQTTFLKDRVVYNEKMEMVELRLDRRVVITVRQLQYYIYRNYSYEERRIHKVGLRQYLLHERPLTGRLRTSRGPGERFHIDATILDIYLVGQVLRTKVISRPVLYLVIDDYSAMLVGFYLTFDPPCWDGAMMALANAISPKVPFCRSLGVDIREDQWPASRLCETLYADQGEVSSVHKAHPLITYFRVEISNAPAFRPDLRSVMERRFGIIPAIWNSLVPGIVEKGSFDRGIEHPAYHAALNIQEMRRVICYAALSYNNRLIRGYPTPPEMVDRELAPTPLNLWKYGTEVNGCGRHVDVADFQAKVMPTTTVPIDGKGILHNGVHYACPTLSLVERQAMFRGQKIETNVEIGYDSADNSSIQLHGLGEPISCPLSDHEIKKLHGLTYLEQKLYKELDATNRGMTEEASEPERAMTDYNISKIAKDAVSKTSAALRDAGMTRPDISDMDEMRHIEQSAESALRTADGCSKKARRTTRRNKIGASFKKLIKKVQQGVSLEDPIPQELYDEEGDAYEDSESRGNVTSVEGGRMTAKDLREKRARELLAAMDA</sequence>
<evidence type="ECO:0000256" key="1">
    <source>
        <dbReference type="SAM" id="MobiDB-lite"/>
    </source>
</evidence>
<organism evidence="3 4">
    <name type="scientific">Paraburkholderia domus</name>
    <dbReference type="NCBI Taxonomy" id="2793075"/>
    <lineage>
        <taxon>Bacteria</taxon>
        <taxon>Pseudomonadati</taxon>
        <taxon>Pseudomonadota</taxon>
        <taxon>Betaproteobacteria</taxon>
        <taxon>Burkholderiales</taxon>
        <taxon>Burkholderiaceae</taxon>
        <taxon>Paraburkholderia</taxon>
    </lineage>
</organism>
<feature type="domain" description="Integrase catalytic" evidence="2">
    <location>
        <begin position="333"/>
        <end position="551"/>
    </location>
</feature>
<dbReference type="InterPro" id="IPR036397">
    <property type="entry name" value="RNaseH_sf"/>
</dbReference>
<protein>
    <recommendedName>
        <fullName evidence="2">Integrase catalytic domain-containing protein</fullName>
    </recommendedName>
</protein>
<evidence type="ECO:0000313" key="3">
    <source>
        <dbReference type="EMBL" id="CAE6872706.1"/>
    </source>
</evidence>
<feature type="region of interest" description="Disordered" evidence="1">
    <location>
        <begin position="770"/>
        <end position="798"/>
    </location>
</feature>
<dbReference type="AlphaFoldDB" id="A0A9N8MMG6"/>
<evidence type="ECO:0000259" key="2">
    <source>
        <dbReference type="PROSITE" id="PS50994"/>
    </source>
</evidence>
<dbReference type="RefSeq" id="WP_201138871.1">
    <property type="nucleotide sequence ID" value="NZ_CAJNAS010000003.1"/>
</dbReference>
<dbReference type="Proteomes" id="UP000675121">
    <property type="component" value="Unassembled WGS sequence"/>
</dbReference>
<feature type="compositionally biased region" description="Basic and acidic residues" evidence="1">
    <location>
        <begin position="196"/>
        <end position="208"/>
    </location>
</feature>
<dbReference type="InterPro" id="IPR001584">
    <property type="entry name" value="Integrase_cat-core"/>
</dbReference>
<feature type="compositionally biased region" description="Basic residues" evidence="1">
    <location>
        <begin position="209"/>
        <end position="222"/>
    </location>
</feature>
<dbReference type="GO" id="GO:0015074">
    <property type="term" value="P:DNA integration"/>
    <property type="evidence" value="ECO:0007669"/>
    <property type="project" value="InterPro"/>
</dbReference>
<feature type="region of interest" description="Disordered" evidence="1">
    <location>
        <begin position="191"/>
        <end position="224"/>
    </location>
</feature>
<comment type="caution">
    <text evidence="3">The sequence shown here is derived from an EMBL/GenBank/DDBJ whole genome shotgun (WGS) entry which is preliminary data.</text>
</comment>
<dbReference type="PROSITE" id="PS50994">
    <property type="entry name" value="INTEGRASE"/>
    <property type="match status" value="1"/>
</dbReference>
<keyword evidence="4" id="KW-1185">Reference proteome</keyword>
<dbReference type="Gene3D" id="3.30.420.10">
    <property type="entry name" value="Ribonuclease H-like superfamily/Ribonuclease H"/>
    <property type="match status" value="1"/>
</dbReference>
<evidence type="ECO:0000313" key="4">
    <source>
        <dbReference type="Proteomes" id="UP000675121"/>
    </source>
</evidence>
<dbReference type="EMBL" id="CAJNAS010000003">
    <property type="protein sequence ID" value="CAE6872706.1"/>
    <property type="molecule type" value="Genomic_DNA"/>
</dbReference>
<gene>
    <name evidence="3" type="ORF">R70211_01386</name>
</gene>
<accession>A0A9N8MMG6</accession>
<dbReference type="GO" id="GO:0003676">
    <property type="term" value="F:nucleic acid binding"/>
    <property type="evidence" value="ECO:0007669"/>
    <property type="project" value="InterPro"/>
</dbReference>
<name>A0A9N8MMG6_9BURK</name>
<proteinExistence type="predicted"/>
<reference evidence="3" key="1">
    <citation type="submission" date="2021-02" db="EMBL/GenBank/DDBJ databases">
        <authorList>
            <person name="Vanwijnsberghe S."/>
        </authorList>
    </citation>
    <scope>NUCLEOTIDE SEQUENCE</scope>
    <source>
        <strain evidence="3">R-70211</strain>
    </source>
</reference>